<evidence type="ECO:0000313" key="5">
    <source>
        <dbReference type="EMBL" id="KAK4878290.1"/>
    </source>
</evidence>
<evidence type="ECO:0000256" key="2">
    <source>
        <dbReference type="ARBA" id="ARBA00017835"/>
    </source>
</evidence>
<dbReference type="EMBL" id="JARPUR010000004">
    <property type="protein sequence ID" value="KAK4878290.1"/>
    <property type="molecule type" value="Genomic_DNA"/>
</dbReference>
<dbReference type="GO" id="GO:0005739">
    <property type="term" value="C:mitochondrion"/>
    <property type="evidence" value="ECO:0007669"/>
    <property type="project" value="TreeGrafter"/>
</dbReference>
<evidence type="ECO:0000256" key="4">
    <source>
        <dbReference type="SAM" id="Phobius"/>
    </source>
</evidence>
<proteinExistence type="inferred from homology"/>
<dbReference type="PANTHER" id="PTHR11001:SF2">
    <property type="entry name" value="MITOCHONDRIAL FISSION PROCESS PROTEIN 1"/>
    <property type="match status" value="1"/>
</dbReference>
<feature type="transmembrane region" description="Helical" evidence="4">
    <location>
        <begin position="75"/>
        <end position="96"/>
    </location>
</feature>
<keyword evidence="4" id="KW-0812">Transmembrane</keyword>
<sequence length="153" mass="17391">MTNEKPPHQHQEGYHASSLRYLGYASQLGEIFRYVIGHKMVGHAYSVAIAYVIAETLIKSKQEYKQQKVRNYGRVLFVGMDTFLWHAFASIILPGIVLQRTSSFFYNRLFMVPNPVRGLTVAGLGIMTIPVIVRPIDDFVDGVLDVMLRKFSP</sequence>
<keyword evidence="4" id="KW-0472">Membrane</keyword>
<name>A0AAN7P1G8_9COLE</name>
<dbReference type="GO" id="GO:0000266">
    <property type="term" value="P:mitochondrial fission"/>
    <property type="evidence" value="ECO:0007669"/>
    <property type="project" value="TreeGrafter"/>
</dbReference>
<keyword evidence="6" id="KW-1185">Reference proteome</keyword>
<protein>
    <recommendedName>
        <fullName evidence="2">Mitochondrial fission process protein 1</fullName>
    </recommendedName>
    <alternativeName>
        <fullName evidence="3">Mitochondrial 18 kDa protein</fullName>
    </alternativeName>
</protein>
<dbReference type="AlphaFoldDB" id="A0AAN7P1G8"/>
<reference evidence="6" key="1">
    <citation type="submission" date="2023-01" db="EMBL/GenBank/DDBJ databases">
        <title>Key to firefly adult light organ development and bioluminescence: homeobox transcription factors regulate luciferase expression and transportation to peroxisome.</title>
        <authorList>
            <person name="Fu X."/>
        </authorList>
    </citation>
    <scope>NUCLEOTIDE SEQUENCE [LARGE SCALE GENOMIC DNA]</scope>
</reference>
<organism evidence="5 6">
    <name type="scientific">Aquatica leii</name>
    <dbReference type="NCBI Taxonomy" id="1421715"/>
    <lineage>
        <taxon>Eukaryota</taxon>
        <taxon>Metazoa</taxon>
        <taxon>Ecdysozoa</taxon>
        <taxon>Arthropoda</taxon>
        <taxon>Hexapoda</taxon>
        <taxon>Insecta</taxon>
        <taxon>Pterygota</taxon>
        <taxon>Neoptera</taxon>
        <taxon>Endopterygota</taxon>
        <taxon>Coleoptera</taxon>
        <taxon>Polyphaga</taxon>
        <taxon>Elateriformia</taxon>
        <taxon>Elateroidea</taxon>
        <taxon>Lampyridae</taxon>
        <taxon>Luciolinae</taxon>
        <taxon>Aquatica</taxon>
    </lineage>
</organism>
<feature type="transmembrane region" description="Helical" evidence="4">
    <location>
        <begin position="31"/>
        <end position="54"/>
    </location>
</feature>
<evidence type="ECO:0000256" key="1">
    <source>
        <dbReference type="ARBA" id="ARBA00009224"/>
    </source>
</evidence>
<accession>A0AAN7P1G8</accession>
<evidence type="ECO:0000256" key="3">
    <source>
        <dbReference type="ARBA" id="ARBA00029631"/>
    </source>
</evidence>
<comment type="similarity">
    <text evidence="1">Belongs to the MTFP1 family.</text>
</comment>
<evidence type="ECO:0000313" key="6">
    <source>
        <dbReference type="Proteomes" id="UP001353858"/>
    </source>
</evidence>
<dbReference type="Pfam" id="PF10558">
    <property type="entry name" value="MTP18"/>
    <property type="match status" value="1"/>
</dbReference>
<dbReference type="Proteomes" id="UP001353858">
    <property type="component" value="Unassembled WGS sequence"/>
</dbReference>
<dbReference type="InterPro" id="IPR019560">
    <property type="entry name" value="Mitochondrial_18_kDa_protein"/>
</dbReference>
<gene>
    <name evidence="5" type="ORF">RN001_010796</name>
</gene>
<feature type="transmembrane region" description="Helical" evidence="4">
    <location>
        <begin position="116"/>
        <end position="133"/>
    </location>
</feature>
<dbReference type="PANTHER" id="PTHR11001">
    <property type="entry name" value="MITOCHONDRIAL FISSION PROCESS PROTEIN 1"/>
    <property type="match status" value="1"/>
</dbReference>
<comment type="caution">
    <text evidence="5">The sequence shown here is derived from an EMBL/GenBank/DDBJ whole genome shotgun (WGS) entry which is preliminary data.</text>
</comment>
<keyword evidence="4" id="KW-1133">Transmembrane helix</keyword>